<dbReference type="PANTHER" id="PTHR33546">
    <property type="entry name" value="LARGE, MULTIFUNCTIONAL SECRETED PROTEIN-RELATED"/>
    <property type="match status" value="1"/>
</dbReference>
<protein>
    <submittedName>
        <fullName evidence="3">Sorbosone dehydrogenase</fullName>
    </submittedName>
</protein>
<name>A0A0K8QK13_9GAMM</name>
<dbReference type="STRING" id="1475481.GCA_000953855_00577"/>
<sequence length="362" mass="39471">MLLLATCLLGAFAAHAAADPATLRVPPGFRVEVFSADVPNAREMAIGSRGTVFVGSNDAGKVYALTDADHDGRAERVRVIAGGLQLPVGVAFRDGDLYVSAVSRILRLRAIEDHLDDPPAPEVVTDRLPRDTHHGWRYLAFGPDGKLYVPIGAPCNVCDRAGYAKLMRMDADGTHWQDVAYGIRNTVGFTWQPGSGRLWFTDNGRDWMGDDLPADELNRVDHPGAHYGFPYCHQGDTPDPEFGKGHACEDYVPPAHKFGAHVAALGLAFYTGTQFPARWRDTLFVAEHGSWNRTVKSGYRVVAVHVDAQGRVRGEETFLDGFLDRGRTRGRPADVKVAPDGALLVSDDYGGAIYRISYGAVR</sequence>
<dbReference type="HOGENOM" id="CLU_024435_3_1_6"/>
<keyword evidence="5" id="KW-1185">Reference proteome</keyword>
<evidence type="ECO:0000259" key="2">
    <source>
        <dbReference type="Pfam" id="PF07995"/>
    </source>
</evidence>
<feature type="chain" id="PRO_5007414567" evidence="1">
    <location>
        <begin position="17"/>
        <end position="362"/>
    </location>
</feature>
<gene>
    <name evidence="3" type="ORF">MBSD_1708</name>
    <name evidence="4" type="ORF">MBSD_n0569</name>
</gene>
<proteinExistence type="predicted"/>
<keyword evidence="1" id="KW-0732">Signal</keyword>
<dbReference type="Pfam" id="PF07995">
    <property type="entry name" value="GSDH"/>
    <property type="match status" value="1"/>
</dbReference>
<dbReference type="SUPFAM" id="SSF50952">
    <property type="entry name" value="Soluble quinoprotein glucose dehydrogenase"/>
    <property type="match status" value="1"/>
</dbReference>
<dbReference type="EMBL" id="DF970157">
    <property type="protein sequence ID" value="GAP65280.1"/>
    <property type="molecule type" value="Genomic_DNA"/>
</dbReference>
<reference evidence="3" key="1">
    <citation type="submission" date="2015-03" db="EMBL/GenBank/DDBJ databases">
        <title>Draft genome sequence of Mizugakiibacter sediminis skMP5.</title>
        <authorList>
            <person name="Watanabe T."/>
            <person name="Kojima H."/>
            <person name="Fukui M."/>
        </authorList>
    </citation>
    <scope>NUCLEOTIDE SEQUENCE</scope>
    <source>
        <strain evidence="3">SkMP5</strain>
    </source>
</reference>
<dbReference type="InterPro" id="IPR011041">
    <property type="entry name" value="Quinoprot_gluc/sorb_DH_b-prop"/>
</dbReference>
<accession>A0A0K8QK13</accession>
<dbReference type="EMBL" id="DF952379">
    <property type="protein sequence ID" value="GAN45168.1"/>
    <property type="molecule type" value="Genomic_DNA"/>
</dbReference>
<evidence type="ECO:0000313" key="3">
    <source>
        <dbReference type="EMBL" id="GAN45168.1"/>
    </source>
</evidence>
<evidence type="ECO:0000313" key="4">
    <source>
        <dbReference type="EMBL" id="GAP65280.1"/>
    </source>
</evidence>
<dbReference type="InterPro" id="IPR012938">
    <property type="entry name" value="Glc/Sorbosone_DH"/>
</dbReference>
<dbReference type="AlphaFoldDB" id="A0A0K8QK13"/>
<dbReference type="InterPro" id="IPR011042">
    <property type="entry name" value="6-blade_b-propeller_TolB-like"/>
</dbReference>
<evidence type="ECO:0000313" key="5">
    <source>
        <dbReference type="Proteomes" id="UP000253740"/>
    </source>
</evidence>
<dbReference type="OrthoDB" id="9770043at2"/>
<dbReference type="Gene3D" id="2.120.10.30">
    <property type="entry name" value="TolB, C-terminal domain"/>
    <property type="match status" value="1"/>
</dbReference>
<feature type="domain" description="Glucose/Sorbosone dehydrogenase" evidence="2">
    <location>
        <begin position="130"/>
        <end position="355"/>
    </location>
</feature>
<evidence type="ECO:0000256" key="1">
    <source>
        <dbReference type="SAM" id="SignalP"/>
    </source>
</evidence>
<feature type="signal peptide" evidence="1">
    <location>
        <begin position="1"/>
        <end position="16"/>
    </location>
</feature>
<dbReference type="PANTHER" id="PTHR33546:SF1">
    <property type="entry name" value="LARGE, MULTIFUNCTIONAL SECRETED PROTEIN"/>
    <property type="match status" value="1"/>
</dbReference>
<dbReference type="Proteomes" id="UP000253740">
    <property type="component" value="Unassembled WGS sequence"/>
</dbReference>
<reference evidence="4" key="2">
    <citation type="submission" date="2015-08" db="EMBL/GenBank/DDBJ databases">
        <title>Complete DNA Sequence of Pseudomonas syringae pv. actinidiae, the Causal Agent of Kiwifruit Canker Disease.</title>
        <authorList>
            <person name="Rikkerink E.H.A."/>
            <person name="Fineran P.C."/>
        </authorList>
    </citation>
    <scope>NUCLEOTIDE SEQUENCE</scope>
    <source>
        <strain evidence="4">SkMP5</strain>
    </source>
</reference>
<organism evidence="4">
    <name type="scientific">Mizugakiibacter sediminis</name>
    <dbReference type="NCBI Taxonomy" id="1475481"/>
    <lineage>
        <taxon>Bacteria</taxon>
        <taxon>Pseudomonadati</taxon>
        <taxon>Pseudomonadota</taxon>
        <taxon>Gammaproteobacteria</taxon>
        <taxon>Lysobacterales</taxon>
        <taxon>Rhodanobacteraceae</taxon>
        <taxon>Mizugakiibacter</taxon>
    </lineage>
</organism>